<keyword evidence="2" id="KW-1185">Reference proteome</keyword>
<comment type="caution">
    <text evidence="1">The sequence shown here is derived from an EMBL/GenBank/DDBJ whole genome shotgun (WGS) entry which is preliminary data.</text>
</comment>
<dbReference type="AlphaFoldDB" id="A0A178IQE1"/>
<accession>A0A178IQE1</accession>
<reference evidence="1 2" key="1">
    <citation type="submission" date="2016-01" db="EMBL/GenBank/DDBJ databases">
        <title>High potential of lignocellulose degradation of a new Verrucomicrobia species.</title>
        <authorList>
            <person name="Wang Y."/>
            <person name="Shi Y."/>
            <person name="Qiu Z."/>
            <person name="Liu S."/>
            <person name="Yang H."/>
        </authorList>
    </citation>
    <scope>NUCLEOTIDE SEQUENCE [LARGE SCALE GENOMIC DNA]</scope>
    <source>
        <strain evidence="1 2">TSB47</strain>
    </source>
</reference>
<sequence>MNLSRYQCFLEKIISERFRQVSHAGRGVGFFEISLEYLPMDMALDLPDASGQFFIMRRNYDEHGNLETNHARPQFDIMTPQVILANVAWPSEGRTVYSYILESLPEIRISRRYDTLEQAGCLGYLAGEPERRGVALLAALSGNPHGPLSVAADRLLGGGQWPESELFTALSEEGLDVATDFDPVENKEAEEASLGL</sequence>
<protein>
    <submittedName>
        <fullName evidence="1">Uncharacterized protein</fullName>
    </submittedName>
</protein>
<name>A0A178IQE1_9BACT</name>
<dbReference type="Proteomes" id="UP000078486">
    <property type="component" value="Unassembled WGS sequence"/>
</dbReference>
<gene>
    <name evidence="1" type="ORF">AW736_02225</name>
</gene>
<organism evidence="1 2">
    <name type="scientific">Termitidicoccus mucosus</name>
    <dbReference type="NCBI Taxonomy" id="1184151"/>
    <lineage>
        <taxon>Bacteria</taxon>
        <taxon>Pseudomonadati</taxon>
        <taxon>Verrucomicrobiota</taxon>
        <taxon>Opitutia</taxon>
        <taxon>Opitutales</taxon>
        <taxon>Opitutaceae</taxon>
        <taxon>Termitidicoccus</taxon>
    </lineage>
</organism>
<evidence type="ECO:0000313" key="1">
    <source>
        <dbReference type="EMBL" id="OAM91637.1"/>
    </source>
</evidence>
<dbReference type="EMBL" id="LRRQ01000018">
    <property type="protein sequence ID" value="OAM91637.1"/>
    <property type="molecule type" value="Genomic_DNA"/>
</dbReference>
<dbReference type="STRING" id="1184151.AW736_02225"/>
<dbReference type="RefSeq" id="WP_068768653.1">
    <property type="nucleotide sequence ID" value="NZ_CP109796.1"/>
</dbReference>
<proteinExistence type="predicted"/>
<evidence type="ECO:0000313" key="2">
    <source>
        <dbReference type="Proteomes" id="UP000078486"/>
    </source>
</evidence>